<evidence type="ECO:0000256" key="1">
    <source>
        <dbReference type="SAM" id="MobiDB-lite"/>
    </source>
</evidence>
<dbReference type="HOGENOM" id="CLU_2795158_0_0_1"/>
<dbReference type="EMBL" id="DS178276">
    <property type="protein sequence ID" value="EHS62931.1"/>
    <property type="molecule type" value="Genomic_DNA"/>
</dbReference>
<name>H6QQW5_PUCGT</name>
<sequence length="68" mass="7680">MYIRSCIEFIESESLAKRQACEKEYDVNDVMNVNDDDRQPSSSSSDNRNASITLIDRISSSSIDSTNK</sequence>
<reference evidence="3" key="1">
    <citation type="journal article" date="2011" name="Proc. Natl. Acad. Sci. U.S.A.">
        <title>Obligate biotrophy features unraveled by the genomic analysis of rust fungi.</title>
        <authorList>
            <person name="Duplessis S."/>
            <person name="Cuomo C.A."/>
            <person name="Lin Y.-C."/>
            <person name="Aerts A."/>
            <person name="Tisserant E."/>
            <person name="Veneault-Fourrey C."/>
            <person name="Joly D.L."/>
            <person name="Hacquard S."/>
            <person name="Amselem J."/>
            <person name="Cantarel B.L."/>
            <person name="Chiu R."/>
            <person name="Coutinho P.M."/>
            <person name="Feau N."/>
            <person name="Field M."/>
            <person name="Frey P."/>
            <person name="Gelhaye E."/>
            <person name="Goldberg J."/>
            <person name="Grabherr M.G."/>
            <person name="Kodira C.D."/>
            <person name="Kohler A."/>
            <person name="Kuees U."/>
            <person name="Lindquist E.A."/>
            <person name="Lucas S.M."/>
            <person name="Mago R."/>
            <person name="Mauceli E."/>
            <person name="Morin E."/>
            <person name="Murat C."/>
            <person name="Pangilinan J.L."/>
            <person name="Park R."/>
            <person name="Pearson M."/>
            <person name="Quesneville H."/>
            <person name="Rouhier N."/>
            <person name="Sakthikumar S."/>
            <person name="Salamov A.A."/>
            <person name="Schmutz J."/>
            <person name="Selles B."/>
            <person name="Shapiro H."/>
            <person name="Tanguay P."/>
            <person name="Tuskan G.A."/>
            <person name="Henrissat B."/>
            <person name="Van de Peer Y."/>
            <person name="Rouze P."/>
            <person name="Ellis J.G."/>
            <person name="Dodds P.N."/>
            <person name="Schein J.E."/>
            <person name="Zhong S."/>
            <person name="Hamelin R.C."/>
            <person name="Grigoriev I.V."/>
            <person name="Szabo L.J."/>
            <person name="Martin F."/>
        </authorList>
    </citation>
    <scope>NUCLEOTIDE SEQUENCE [LARGE SCALE GENOMIC DNA]</scope>
    <source>
        <strain evidence="3">CRL 75-36-700-3 / race SCCL</strain>
    </source>
</reference>
<gene>
    <name evidence="2" type="ORF">PGTG_21281</name>
</gene>
<dbReference type="InParanoid" id="H6QQW5"/>
<accession>H6QQW5</accession>
<proteinExistence type="predicted"/>
<feature type="compositionally biased region" description="Low complexity" evidence="1">
    <location>
        <begin position="41"/>
        <end position="51"/>
    </location>
</feature>
<feature type="region of interest" description="Disordered" evidence="1">
    <location>
        <begin position="29"/>
        <end position="51"/>
    </location>
</feature>
<protein>
    <submittedName>
        <fullName evidence="2">Uncharacterized protein</fullName>
    </submittedName>
</protein>
<evidence type="ECO:0000313" key="2">
    <source>
        <dbReference type="EMBL" id="EHS62931.1"/>
    </source>
</evidence>
<dbReference type="VEuPathDB" id="FungiDB:PGTG_21281"/>
<dbReference type="KEGG" id="pgr:PGTG_21281"/>
<keyword evidence="3" id="KW-1185">Reference proteome</keyword>
<dbReference type="RefSeq" id="XP_003890091.1">
    <property type="nucleotide sequence ID" value="XM_003890042.1"/>
</dbReference>
<dbReference type="AlphaFoldDB" id="H6QQW5"/>
<evidence type="ECO:0000313" key="3">
    <source>
        <dbReference type="Proteomes" id="UP000008783"/>
    </source>
</evidence>
<dbReference type="GeneID" id="13540872"/>
<dbReference type="Proteomes" id="UP000008783">
    <property type="component" value="Unassembled WGS sequence"/>
</dbReference>
<organism evidence="2 3">
    <name type="scientific">Puccinia graminis f. sp. tritici (strain CRL 75-36-700-3 / race SCCL)</name>
    <name type="common">Black stem rust fungus</name>
    <dbReference type="NCBI Taxonomy" id="418459"/>
    <lineage>
        <taxon>Eukaryota</taxon>
        <taxon>Fungi</taxon>
        <taxon>Dikarya</taxon>
        <taxon>Basidiomycota</taxon>
        <taxon>Pucciniomycotina</taxon>
        <taxon>Pucciniomycetes</taxon>
        <taxon>Pucciniales</taxon>
        <taxon>Pucciniaceae</taxon>
        <taxon>Puccinia</taxon>
    </lineage>
</organism>